<dbReference type="STRING" id="1354304.XPG1_3634"/>
<dbReference type="HOGENOM" id="CLU_038371_3_2_6"/>
<evidence type="ECO:0000313" key="10">
    <source>
        <dbReference type="Proteomes" id="UP000032735"/>
    </source>
</evidence>
<comment type="catalytic activity">
    <reaction evidence="5">
        <text>an L-alpha-D-Hep-(1-&gt;3)-4-O-phospho-L-alpha-D-Hep-(1-&gt;5)-[alpha-Kdo-(2-&gt;4)]-alpha-Kdo-(2-&gt;6)-lipid A + ADP-L-glycero-beta-D-manno-heptose = an L-alpha-D-Hep-(1-&gt;7)-L-alpha-D-Hep-(1-&gt;3)-4-O-phospho-L-alpha-D-Hep-(1-&gt;5)-[alpha-Kdo-(2-&gt;4)]-alpha-Kdo-(2-&gt;6)-lipid A + ADP + H(+)</text>
        <dbReference type="Rhea" id="RHEA:74095"/>
        <dbReference type="ChEBI" id="CHEBI:15378"/>
        <dbReference type="ChEBI" id="CHEBI:61506"/>
        <dbReference type="ChEBI" id="CHEBI:193070"/>
        <dbReference type="ChEBI" id="CHEBI:193071"/>
        <dbReference type="ChEBI" id="CHEBI:456216"/>
        <dbReference type="EC" id="2.4.99.25"/>
    </reaction>
</comment>
<dbReference type="CDD" id="cd03789">
    <property type="entry name" value="GT9_LPS_heptosyltransferase"/>
    <property type="match status" value="1"/>
</dbReference>
<sequence>MTLKNNQITRILVIKLQHHGDMLLITPVISTLALHYPGTEIDVLLYQETAPMLENSAEISRIFSIDRQWKQLGTKKKLLHEWALLKALRQQHYDLVINLADQWRSAFISLLTGASTRLALSFPKRQNWKWRFCHTEVIPTDDHDLLHTVEQNLSILKPLQFDSMITKVTMNYSNSDLQWLKKVLSKHQVPEKYIVIQPTSRWFFKCWDEKKMAEVITALQEDGHNIIMTSGPEQKELEMVATILSHCPDSKKNILSLAGKLTLPKLAALIDHAELFIGVDSVPMHMAAALETPNIALFGPSKLTFWKPWQSIGEVIWAGDYGNIPHPDNIKTHTNERYLDLIPTDAVISAARKYIS</sequence>
<dbReference type="Proteomes" id="UP000032735">
    <property type="component" value="Chromosome"/>
</dbReference>
<dbReference type="InterPro" id="IPR011916">
    <property type="entry name" value="LipoPS_heptosylTferase-III"/>
</dbReference>
<keyword evidence="3" id="KW-0448">Lipopolysaccharide biosynthesis</keyword>
<dbReference type="KEGG" id="xpo:XPG1_3634"/>
<dbReference type="PANTHER" id="PTHR30160:SF1">
    <property type="entry name" value="LIPOPOLYSACCHARIDE 1,2-N-ACETYLGLUCOSAMINETRANSFERASE-RELATED"/>
    <property type="match status" value="1"/>
</dbReference>
<dbReference type="OrthoDB" id="9781892at2"/>
<dbReference type="EC" id="2.4.99.25" evidence="6"/>
<evidence type="ECO:0000256" key="4">
    <source>
        <dbReference type="ARBA" id="ARBA00051137"/>
    </source>
</evidence>
<dbReference type="FunFam" id="3.40.50.2000:FF:000191">
    <property type="entry name" value="Lipopolysaccharide core heptosyltransferase RfaQ"/>
    <property type="match status" value="1"/>
</dbReference>
<dbReference type="Gene3D" id="3.40.50.2000">
    <property type="entry name" value="Glycogen Phosphorylase B"/>
    <property type="match status" value="2"/>
</dbReference>
<evidence type="ECO:0000256" key="7">
    <source>
        <dbReference type="ARBA" id="ARBA00074396"/>
    </source>
</evidence>
<dbReference type="GO" id="GO:0008713">
    <property type="term" value="F:ADP-heptose-lipopolysaccharide heptosyltransferase activity"/>
    <property type="evidence" value="ECO:0007669"/>
    <property type="project" value="TreeGrafter"/>
</dbReference>
<dbReference type="InterPro" id="IPR002201">
    <property type="entry name" value="Glyco_trans_9"/>
</dbReference>
<dbReference type="GO" id="GO:0009244">
    <property type="term" value="P:lipopolysaccharide core region biosynthetic process"/>
    <property type="evidence" value="ECO:0007669"/>
    <property type="project" value="TreeGrafter"/>
</dbReference>
<organism evidence="9 10">
    <name type="scientific">Xenorhabdus poinarii G6</name>
    <dbReference type="NCBI Taxonomy" id="1354304"/>
    <lineage>
        <taxon>Bacteria</taxon>
        <taxon>Pseudomonadati</taxon>
        <taxon>Pseudomonadota</taxon>
        <taxon>Gammaproteobacteria</taxon>
        <taxon>Enterobacterales</taxon>
        <taxon>Morganellaceae</taxon>
        <taxon>Xenorhabdus</taxon>
    </lineage>
</organism>
<reference evidence="9 10" key="1">
    <citation type="submission" date="2013-07" db="EMBL/GenBank/DDBJ databases">
        <authorList>
            <person name="Genoscope - CEA"/>
        </authorList>
    </citation>
    <scope>NUCLEOTIDE SEQUENCE [LARGE SCALE GENOMIC DNA]</scope>
    <source>
        <strain evidence="9 10">G6</strain>
    </source>
</reference>
<dbReference type="GO" id="GO:0005829">
    <property type="term" value="C:cytosol"/>
    <property type="evidence" value="ECO:0007669"/>
    <property type="project" value="TreeGrafter"/>
</dbReference>
<comment type="catalytic activity">
    <reaction evidence="4">
        <text>L-alpha-D-Hep-(1-&gt;3)-4-O-phospho-L-alpha-D-Hep-(1-&gt;5)-[alpha-Kdo-(2-&gt;4)]-alpha-Kdo-(2-&gt;6)-lipid A (E. coli) + ADP-L-glycero-beta-D-manno-heptose = L-alpha-D-Hep-(1-&gt;7)-L-alpha-D-Hep-(1-&gt;3)-4-O-phospho-L-alpha-D-Hep-(1-&gt;5)-[alpha-Kdo-(2-&gt;4)]-alpha-Kdo-(2-&gt;6)-lipid A (E. coli) + ADP + H(+)</text>
        <dbReference type="Rhea" id="RHEA:74099"/>
        <dbReference type="ChEBI" id="CHEBI:15378"/>
        <dbReference type="ChEBI" id="CHEBI:61506"/>
        <dbReference type="ChEBI" id="CHEBI:193075"/>
        <dbReference type="ChEBI" id="CHEBI:193076"/>
        <dbReference type="ChEBI" id="CHEBI:456216"/>
        <dbReference type="EC" id="2.4.99.25"/>
    </reaction>
</comment>
<dbReference type="SUPFAM" id="SSF53756">
    <property type="entry name" value="UDP-Glycosyltransferase/glycogen phosphorylase"/>
    <property type="match status" value="1"/>
</dbReference>
<accession>A0A068R8P6</accession>
<evidence type="ECO:0000256" key="6">
    <source>
        <dbReference type="ARBA" id="ARBA00066496"/>
    </source>
</evidence>
<dbReference type="NCBIfam" id="TIGR02201">
    <property type="entry name" value="heptsyl_trn_III"/>
    <property type="match status" value="1"/>
</dbReference>
<evidence type="ECO:0000256" key="5">
    <source>
        <dbReference type="ARBA" id="ARBA00051369"/>
    </source>
</evidence>
<evidence type="ECO:0000256" key="1">
    <source>
        <dbReference type="ARBA" id="ARBA00022676"/>
    </source>
</evidence>
<evidence type="ECO:0000256" key="3">
    <source>
        <dbReference type="ARBA" id="ARBA00022985"/>
    </source>
</evidence>
<proteinExistence type="predicted"/>
<keyword evidence="2 9" id="KW-0808">Transferase</keyword>
<protein>
    <recommendedName>
        <fullName evidence="7">Lipopolysaccharide heptosyltransferase 3</fullName>
        <ecNumber evidence="6">2.4.99.25</ecNumber>
    </recommendedName>
    <alternativeName>
        <fullName evidence="8">ADP-heptose:lipopolysaccharide heptosyltransferase III</fullName>
    </alternativeName>
</protein>
<dbReference type="EMBL" id="FO704551">
    <property type="protein sequence ID" value="CDG23261.1"/>
    <property type="molecule type" value="Genomic_DNA"/>
</dbReference>
<gene>
    <name evidence="9" type="primary">rfaQ</name>
    <name evidence="9" type="ORF">XPG1_3634</name>
</gene>
<keyword evidence="1" id="KW-0328">Glycosyltransferase</keyword>
<evidence type="ECO:0000256" key="2">
    <source>
        <dbReference type="ARBA" id="ARBA00022679"/>
    </source>
</evidence>
<evidence type="ECO:0000313" key="9">
    <source>
        <dbReference type="EMBL" id="CDG23261.1"/>
    </source>
</evidence>
<dbReference type="Pfam" id="PF01075">
    <property type="entry name" value="Glyco_transf_9"/>
    <property type="match status" value="1"/>
</dbReference>
<keyword evidence="10" id="KW-1185">Reference proteome</keyword>
<dbReference type="RefSeq" id="WP_045960215.1">
    <property type="nucleotide sequence ID" value="NZ_FO704551.1"/>
</dbReference>
<evidence type="ECO:0000256" key="8">
    <source>
        <dbReference type="ARBA" id="ARBA00075031"/>
    </source>
</evidence>
<dbReference type="AlphaFoldDB" id="A0A068R8P6"/>
<name>A0A068R8P6_9GAMM</name>
<dbReference type="PANTHER" id="PTHR30160">
    <property type="entry name" value="TETRAACYLDISACCHARIDE 4'-KINASE-RELATED"/>
    <property type="match status" value="1"/>
</dbReference>
<dbReference type="InterPro" id="IPR051199">
    <property type="entry name" value="LPS_LOS_Heptosyltrfase"/>
</dbReference>